<keyword evidence="3" id="KW-1185">Reference proteome</keyword>
<gene>
    <name evidence="2" type="ORF">PFISCL1PPCAC_12612</name>
</gene>
<organism evidence="2 3">
    <name type="scientific">Pristionchus fissidentatus</name>
    <dbReference type="NCBI Taxonomy" id="1538716"/>
    <lineage>
        <taxon>Eukaryota</taxon>
        <taxon>Metazoa</taxon>
        <taxon>Ecdysozoa</taxon>
        <taxon>Nematoda</taxon>
        <taxon>Chromadorea</taxon>
        <taxon>Rhabditida</taxon>
        <taxon>Rhabditina</taxon>
        <taxon>Diplogasteromorpha</taxon>
        <taxon>Diplogasteroidea</taxon>
        <taxon>Neodiplogasteridae</taxon>
        <taxon>Pristionchus</taxon>
    </lineage>
</organism>
<accession>A0AAV5VTG3</accession>
<feature type="signal peptide" evidence="1">
    <location>
        <begin position="1"/>
        <end position="16"/>
    </location>
</feature>
<keyword evidence="1" id="KW-0732">Signal</keyword>
<evidence type="ECO:0000313" key="3">
    <source>
        <dbReference type="Proteomes" id="UP001432322"/>
    </source>
</evidence>
<dbReference type="AlphaFoldDB" id="A0AAV5VTG3"/>
<feature type="chain" id="PRO_5043607809" evidence="1">
    <location>
        <begin position="17"/>
        <end position="191"/>
    </location>
</feature>
<comment type="caution">
    <text evidence="2">The sequence shown here is derived from an EMBL/GenBank/DDBJ whole genome shotgun (WGS) entry which is preliminary data.</text>
</comment>
<sequence>RGVILVTTFLVSSIVAQDAFIKKYSNLVSDYLGPNTAKLVNLIGDGVVALKTSDQIMEDVKAQAFGFVPKTKFPSALVVLQNYDTCQKNSGSKNPNASIEAMTFAFNKFILPLAKKVTTKAATMKKNKKADKAVKTEVYKIATAGLTKKLMQNFLNAMKTKMTAAEHACSVPVCNEFMATKHYDMTWKKSG</sequence>
<evidence type="ECO:0000256" key="1">
    <source>
        <dbReference type="SAM" id="SignalP"/>
    </source>
</evidence>
<protein>
    <submittedName>
        <fullName evidence="2">Uncharacterized protein</fullName>
    </submittedName>
</protein>
<proteinExistence type="predicted"/>
<dbReference type="EMBL" id="BTSY01000004">
    <property type="protein sequence ID" value="GMT21315.1"/>
    <property type="molecule type" value="Genomic_DNA"/>
</dbReference>
<name>A0AAV5VTG3_9BILA</name>
<evidence type="ECO:0000313" key="2">
    <source>
        <dbReference type="EMBL" id="GMT21315.1"/>
    </source>
</evidence>
<dbReference type="Proteomes" id="UP001432322">
    <property type="component" value="Unassembled WGS sequence"/>
</dbReference>
<feature type="non-terminal residue" evidence="2">
    <location>
        <position position="1"/>
    </location>
</feature>
<reference evidence="2" key="1">
    <citation type="submission" date="2023-10" db="EMBL/GenBank/DDBJ databases">
        <title>Genome assembly of Pristionchus species.</title>
        <authorList>
            <person name="Yoshida K."/>
            <person name="Sommer R.J."/>
        </authorList>
    </citation>
    <scope>NUCLEOTIDE SEQUENCE</scope>
    <source>
        <strain evidence="2">RS5133</strain>
    </source>
</reference>